<evidence type="ECO:0000259" key="2">
    <source>
        <dbReference type="PROSITE" id="PS50405"/>
    </source>
</evidence>
<reference evidence="3" key="2">
    <citation type="journal article" date="2023" name="ISME Commun">
        <title>Characterization of a bloom-associated alphaproteobacterial lineage, 'Candidatus Phycosocius': insights into freshwater algal-bacterial interactions.</title>
        <authorList>
            <person name="Tanabe Y."/>
            <person name="Yamaguchi H."/>
            <person name="Yoshida M."/>
            <person name="Kai A."/>
            <person name="Okazaki Y."/>
        </authorList>
    </citation>
    <scope>NUCLEOTIDE SEQUENCE</scope>
    <source>
        <strain evidence="3">BOTRYCO-1</strain>
    </source>
</reference>
<evidence type="ECO:0008006" key="5">
    <source>
        <dbReference type="Google" id="ProtNLM"/>
    </source>
</evidence>
<dbReference type="InterPro" id="IPR036282">
    <property type="entry name" value="Glutathione-S-Trfase_C_sf"/>
</dbReference>
<sequence length="214" mass="23323">MKLYGRDLSPFVQRVKMQIAAKGLAVEYLPPPGGGMKSEEFLAINPIGKIPCLITEAGSSLPESEVILEFLEDAYPKPALRPRKPEERAQVRLISRINDIYLGPAMGKVFALLGPGKSPEAIAAVLHDVNVALGHLDHVMSGKKHAASNKFTLADCAITPSLFFVVRLLPNLGVKAPLKPFKKLAKYWKSREKDAVSVTALSEMSAAMKDRFGM</sequence>
<dbReference type="InterPro" id="IPR004045">
    <property type="entry name" value="Glutathione_S-Trfase_N"/>
</dbReference>
<dbReference type="PANTHER" id="PTHR43968">
    <property type="match status" value="1"/>
</dbReference>
<dbReference type="CDD" id="cd00570">
    <property type="entry name" value="GST_N_family"/>
    <property type="match status" value="1"/>
</dbReference>
<accession>A0ABQ4PY37</accession>
<dbReference type="Proteomes" id="UP001161064">
    <property type="component" value="Unassembled WGS sequence"/>
</dbReference>
<keyword evidence="4" id="KW-1185">Reference proteome</keyword>
<organism evidence="3 4">
    <name type="scientific">Candidatus Phycosocius spiralis</name>
    <dbReference type="NCBI Taxonomy" id="2815099"/>
    <lineage>
        <taxon>Bacteria</taxon>
        <taxon>Pseudomonadati</taxon>
        <taxon>Pseudomonadota</taxon>
        <taxon>Alphaproteobacteria</taxon>
        <taxon>Caulobacterales</taxon>
        <taxon>Caulobacterales incertae sedis</taxon>
        <taxon>Candidatus Phycosocius</taxon>
    </lineage>
</organism>
<dbReference type="SUPFAM" id="SSF52833">
    <property type="entry name" value="Thioredoxin-like"/>
    <property type="match status" value="1"/>
</dbReference>
<dbReference type="Gene3D" id="3.40.30.10">
    <property type="entry name" value="Glutaredoxin"/>
    <property type="match status" value="1"/>
</dbReference>
<name>A0ABQ4PY37_9PROT</name>
<evidence type="ECO:0000313" key="3">
    <source>
        <dbReference type="EMBL" id="GIU67876.1"/>
    </source>
</evidence>
<dbReference type="PROSITE" id="PS50405">
    <property type="entry name" value="GST_CTER"/>
    <property type="match status" value="1"/>
</dbReference>
<dbReference type="SFLD" id="SFLDG00358">
    <property type="entry name" value="Main_(cytGST)"/>
    <property type="match status" value="1"/>
</dbReference>
<dbReference type="SFLD" id="SFLDS00019">
    <property type="entry name" value="Glutathione_Transferase_(cytos"/>
    <property type="match status" value="1"/>
</dbReference>
<evidence type="ECO:0000259" key="1">
    <source>
        <dbReference type="PROSITE" id="PS50404"/>
    </source>
</evidence>
<gene>
    <name evidence="3" type="ORF">PsB1_2030</name>
</gene>
<feature type="domain" description="GST C-terminal" evidence="2">
    <location>
        <begin position="84"/>
        <end position="212"/>
    </location>
</feature>
<comment type="caution">
    <text evidence="3">The sequence shown here is derived from an EMBL/GenBank/DDBJ whole genome shotgun (WGS) entry which is preliminary data.</text>
</comment>
<dbReference type="CDD" id="cd00299">
    <property type="entry name" value="GST_C_family"/>
    <property type="match status" value="1"/>
</dbReference>
<dbReference type="EMBL" id="BPFZ01000015">
    <property type="protein sequence ID" value="GIU67876.1"/>
    <property type="molecule type" value="Genomic_DNA"/>
</dbReference>
<feature type="domain" description="GST N-terminal" evidence="1">
    <location>
        <begin position="1"/>
        <end position="79"/>
    </location>
</feature>
<dbReference type="InterPro" id="IPR050983">
    <property type="entry name" value="GST_Omega/HSP26"/>
</dbReference>
<dbReference type="InterPro" id="IPR036249">
    <property type="entry name" value="Thioredoxin-like_sf"/>
</dbReference>
<dbReference type="PANTHER" id="PTHR43968:SF6">
    <property type="entry name" value="GLUTATHIONE S-TRANSFERASE OMEGA"/>
    <property type="match status" value="1"/>
</dbReference>
<reference evidence="3" key="1">
    <citation type="submission" date="2021-05" db="EMBL/GenBank/DDBJ databases">
        <authorList>
            <person name="Tanabe Y."/>
        </authorList>
    </citation>
    <scope>NUCLEOTIDE SEQUENCE</scope>
    <source>
        <strain evidence="3">BOTRYCO-1</strain>
    </source>
</reference>
<dbReference type="RefSeq" id="WP_284361127.1">
    <property type="nucleotide sequence ID" value="NZ_BPFZ01000015.1"/>
</dbReference>
<dbReference type="Gene3D" id="1.20.1050.10">
    <property type="match status" value="1"/>
</dbReference>
<dbReference type="SUPFAM" id="SSF47616">
    <property type="entry name" value="GST C-terminal domain-like"/>
    <property type="match status" value="1"/>
</dbReference>
<dbReference type="PROSITE" id="PS50404">
    <property type="entry name" value="GST_NTER"/>
    <property type="match status" value="1"/>
</dbReference>
<protein>
    <recommendedName>
        <fullName evidence="5">Glutathione S-transferase</fullName>
    </recommendedName>
</protein>
<evidence type="ECO:0000313" key="4">
    <source>
        <dbReference type="Proteomes" id="UP001161064"/>
    </source>
</evidence>
<dbReference type="InterPro" id="IPR010987">
    <property type="entry name" value="Glutathione-S-Trfase_C-like"/>
</dbReference>
<dbReference type="InterPro" id="IPR004046">
    <property type="entry name" value="GST_C"/>
</dbReference>
<dbReference type="Pfam" id="PF00043">
    <property type="entry name" value="GST_C"/>
    <property type="match status" value="1"/>
</dbReference>
<dbReference type="Pfam" id="PF13417">
    <property type="entry name" value="GST_N_3"/>
    <property type="match status" value="1"/>
</dbReference>
<dbReference type="InterPro" id="IPR040079">
    <property type="entry name" value="Glutathione_S-Trfase"/>
</dbReference>
<proteinExistence type="predicted"/>